<dbReference type="PANTHER" id="PTHR43300">
    <property type="entry name" value="ACETYLTRANSFERASE"/>
    <property type="match status" value="1"/>
</dbReference>
<dbReference type="PROSITE" id="PS00101">
    <property type="entry name" value="HEXAPEP_TRANSFERASES"/>
    <property type="match status" value="1"/>
</dbReference>
<reference evidence="3 4" key="1">
    <citation type="submission" date="2024-11" db="EMBL/GenBank/DDBJ databases">
        <authorList>
            <person name="Heng Y.C."/>
            <person name="Lim A.C.H."/>
            <person name="Lee J.K.Y."/>
            <person name="Kittelmann S."/>
        </authorList>
    </citation>
    <scope>NUCLEOTIDE SEQUENCE [LARGE SCALE GENOMIC DNA]</scope>
    <source>
        <strain evidence="3 4">WILCCON 0269</strain>
    </source>
</reference>
<evidence type="ECO:0000313" key="3">
    <source>
        <dbReference type="EMBL" id="MFL0197100.1"/>
    </source>
</evidence>
<keyword evidence="2" id="KW-0677">Repeat</keyword>
<comment type="caution">
    <text evidence="3">The sequence shown here is derived from an EMBL/GenBank/DDBJ whole genome shotgun (WGS) entry which is preliminary data.</text>
</comment>
<organism evidence="3 4">
    <name type="scientific">Candidatus Clostridium eludens</name>
    <dbReference type="NCBI Taxonomy" id="3381663"/>
    <lineage>
        <taxon>Bacteria</taxon>
        <taxon>Bacillati</taxon>
        <taxon>Bacillota</taxon>
        <taxon>Clostridia</taxon>
        <taxon>Eubacteriales</taxon>
        <taxon>Clostridiaceae</taxon>
        <taxon>Clostridium</taxon>
    </lineage>
</organism>
<proteinExistence type="predicted"/>
<dbReference type="InterPro" id="IPR011004">
    <property type="entry name" value="Trimer_LpxA-like_sf"/>
</dbReference>
<dbReference type="RefSeq" id="WP_406793206.1">
    <property type="nucleotide sequence ID" value="NZ_JBJHZX010000025.1"/>
</dbReference>
<dbReference type="InterPro" id="IPR001451">
    <property type="entry name" value="Hexapep"/>
</dbReference>
<evidence type="ECO:0000256" key="1">
    <source>
        <dbReference type="ARBA" id="ARBA00022679"/>
    </source>
</evidence>
<keyword evidence="1" id="KW-0808">Transferase</keyword>
<evidence type="ECO:0000313" key="4">
    <source>
        <dbReference type="Proteomes" id="UP001623660"/>
    </source>
</evidence>
<name>A0ABW8SR12_9CLOT</name>
<dbReference type="EMBL" id="JBJHZX010000025">
    <property type="protein sequence ID" value="MFL0197100.1"/>
    <property type="molecule type" value="Genomic_DNA"/>
</dbReference>
<dbReference type="InterPro" id="IPR020019">
    <property type="entry name" value="AcTrfase_PglD-like"/>
</dbReference>
<accession>A0ABW8SR12</accession>
<evidence type="ECO:0000256" key="2">
    <source>
        <dbReference type="ARBA" id="ARBA00022737"/>
    </source>
</evidence>
<keyword evidence="4" id="KW-1185">Reference proteome</keyword>
<dbReference type="SUPFAM" id="SSF51161">
    <property type="entry name" value="Trimeric LpxA-like enzymes"/>
    <property type="match status" value="1"/>
</dbReference>
<dbReference type="Proteomes" id="UP001623660">
    <property type="component" value="Unassembled WGS sequence"/>
</dbReference>
<protein>
    <submittedName>
        <fullName evidence="3">Acetyltransferase</fullName>
    </submittedName>
</protein>
<dbReference type="Pfam" id="PF00132">
    <property type="entry name" value="Hexapep"/>
    <property type="match status" value="1"/>
</dbReference>
<dbReference type="InterPro" id="IPR018357">
    <property type="entry name" value="Hexapep_transf_CS"/>
</dbReference>
<sequence length="213" mass="23230">MLYKDNFIYKVNGINVFGGGAIYEQVKPLLNNENIIIKNVFDDGFIEEKYDINKVNMKNIDLLYCVGYSNMKKRYKRYKEIKEMKVSFISFIADNAIISSETNIGNGTIINQGVIVDNYVTVGECSFINIGATISHHSKIGNNVFIAPGVSIAGCVNVNEGVFIGTNATIIDCINIGKDSVVAAGAVVIKDVPSNCLVAGNPAVIKKLYNVSE</sequence>
<dbReference type="PANTHER" id="PTHR43300:SF7">
    <property type="entry name" value="UDP-N-ACETYLBACILLOSAMINE N-ACETYLTRANSFERASE"/>
    <property type="match status" value="1"/>
</dbReference>
<dbReference type="CDD" id="cd03360">
    <property type="entry name" value="LbH_AT_putative"/>
    <property type="match status" value="1"/>
</dbReference>
<dbReference type="InterPro" id="IPR050179">
    <property type="entry name" value="Trans_hexapeptide_repeat"/>
</dbReference>
<dbReference type="Gene3D" id="2.160.10.10">
    <property type="entry name" value="Hexapeptide repeat proteins"/>
    <property type="match status" value="1"/>
</dbReference>
<gene>
    <name evidence="3" type="ORF">ACJDU8_16260</name>
</gene>